<keyword evidence="3" id="KW-0187">Copper transport</keyword>
<dbReference type="PRINTS" id="PR00942">
    <property type="entry name" value="CUATPASEI"/>
</dbReference>
<dbReference type="RefSeq" id="WP_233487399.1">
    <property type="nucleotide sequence ID" value="NZ_FNEH01000009.1"/>
</dbReference>
<reference evidence="9 10" key="1">
    <citation type="submission" date="2016-10" db="EMBL/GenBank/DDBJ databases">
        <authorList>
            <person name="de Groot N.N."/>
        </authorList>
    </citation>
    <scope>NUCLEOTIDE SEQUENCE [LARGE SCALE GENOMIC DNA]</scope>
    <source>
        <strain evidence="9 10">WG7</strain>
    </source>
</reference>
<evidence type="ECO:0000256" key="1">
    <source>
        <dbReference type="ARBA" id="ARBA00004127"/>
    </source>
</evidence>
<keyword evidence="6" id="KW-0186">Copper</keyword>
<sequence length="379" mass="41661">MAEKKITLKITDMSCASCSQTVEKALNKAEGVSEAQVNFAAEKAYVTFDPQQNSRDKLIEVVENSGYGVKEEKAKTSFKVGGMTCASCSSAVEKALNKSEGVYQANVNIATEKGSVEYNPEVLSKNDFREIVKNSGYELLSFEDEEVERDSESAEDELSDDMKKVKKAKNKMWGTWAFTIPIMLWMIPEMFFGIAWPNMQIFNLGMIVLAIPPLFVFGRKTFITAYRAVSHGSANMDVLIAMGTGAAFITGPAVFFTPIANYAGVSAMIMAFHLTGRYIEETAKGRASQAIRKLLELGAKTATIIENGNEKEVAIEDVQPGNIMLIKPGEKIPTDGEIVEGKTTVDESMATGESMPVKIEFPHFLFRNKSKVINRQICG</sequence>
<keyword evidence="7" id="KW-1133">Transmembrane helix</keyword>
<keyword evidence="3" id="KW-0813">Transport</keyword>
<dbReference type="SUPFAM" id="SSF55008">
    <property type="entry name" value="HMA, heavy metal-associated domain"/>
    <property type="match status" value="2"/>
</dbReference>
<name>A0A1G8LXQ9_9FIRM</name>
<dbReference type="NCBIfam" id="TIGR00003">
    <property type="entry name" value="copper ion binding protein"/>
    <property type="match status" value="2"/>
</dbReference>
<dbReference type="InterPro" id="IPR006121">
    <property type="entry name" value="HMA_dom"/>
</dbReference>
<evidence type="ECO:0000313" key="9">
    <source>
        <dbReference type="EMBL" id="SDI60426.1"/>
    </source>
</evidence>
<feature type="domain" description="HMA" evidence="8">
    <location>
        <begin position="4"/>
        <end position="70"/>
    </location>
</feature>
<dbReference type="InterPro" id="IPR006122">
    <property type="entry name" value="HMA_Cu_ion-bd"/>
</dbReference>
<evidence type="ECO:0000256" key="4">
    <source>
        <dbReference type="ARBA" id="ARBA00022842"/>
    </source>
</evidence>
<dbReference type="Proteomes" id="UP000198945">
    <property type="component" value="Unassembled WGS sequence"/>
</dbReference>
<dbReference type="Gene3D" id="2.70.150.10">
    <property type="entry name" value="Calcium-transporting ATPase, cytoplasmic transduction domain A"/>
    <property type="match status" value="1"/>
</dbReference>
<dbReference type="FunFam" id="3.30.70.100:FF:000005">
    <property type="entry name" value="Copper-exporting P-type ATPase A"/>
    <property type="match status" value="2"/>
</dbReference>
<dbReference type="InterPro" id="IPR059000">
    <property type="entry name" value="ATPase_P-type_domA"/>
</dbReference>
<evidence type="ECO:0000256" key="5">
    <source>
        <dbReference type="ARBA" id="ARBA00022967"/>
    </source>
</evidence>
<evidence type="ECO:0000256" key="3">
    <source>
        <dbReference type="ARBA" id="ARBA00022796"/>
    </source>
</evidence>
<dbReference type="Pfam" id="PF00122">
    <property type="entry name" value="E1-E2_ATPase"/>
    <property type="match status" value="1"/>
</dbReference>
<dbReference type="PROSITE" id="PS01047">
    <property type="entry name" value="HMA_1"/>
    <property type="match status" value="1"/>
</dbReference>
<dbReference type="CDD" id="cd00371">
    <property type="entry name" value="HMA"/>
    <property type="match status" value="2"/>
</dbReference>
<evidence type="ECO:0000256" key="2">
    <source>
        <dbReference type="ARBA" id="ARBA00022723"/>
    </source>
</evidence>
<feature type="transmembrane region" description="Helical" evidence="7">
    <location>
        <begin position="238"/>
        <end position="256"/>
    </location>
</feature>
<dbReference type="PROSITE" id="PS50846">
    <property type="entry name" value="HMA_2"/>
    <property type="match status" value="2"/>
</dbReference>
<dbReference type="GO" id="GO:0043682">
    <property type="term" value="F:P-type divalent copper transporter activity"/>
    <property type="evidence" value="ECO:0007669"/>
    <property type="project" value="TreeGrafter"/>
</dbReference>
<protein>
    <submittedName>
        <fullName evidence="9">ATPase, P-type (Transporting), HAD superfamily, subfamily IC</fullName>
    </submittedName>
</protein>
<evidence type="ECO:0000259" key="8">
    <source>
        <dbReference type="PROSITE" id="PS50846"/>
    </source>
</evidence>
<dbReference type="AlphaFoldDB" id="A0A1G8LXQ9"/>
<organism evidence="9 10">
    <name type="scientific">Halanaerobium congolense</name>
    <dbReference type="NCBI Taxonomy" id="54121"/>
    <lineage>
        <taxon>Bacteria</taxon>
        <taxon>Bacillati</taxon>
        <taxon>Bacillota</taxon>
        <taxon>Clostridia</taxon>
        <taxon>Halanaerobiales</taxon>
        <taxon>Halanaerobiaceae</taxon>
        <taxon>Halanaerobium</taxon>
    </lineage>
</organism>
<proteinExistence type="predicted"/>
<dbReference type="GO" id="GO:0005507">
    <property type="term" value="F:copper ion binding"/>
    <property type="evidence" value="ECO:0007669"/>
    <property type="project" value="InterPro"/>
</dbReference>
<dbReference type="PANTHER" id="PTHR43520:SF8">
    <property type="entry name" value="P-TYPE CU(+) TRANSPORTER"/>
    <property type="match status" value="1"/>
</dbReference>
<keyword evidence="4" id="KW-0460">Magnesium</keyword>
<dbReference type="Gene3D" id="3.30.70.100">
    <property type="match status" value="2"/>
</dbReference>
<accession>A0A1G8LXQ9</accession>
<keyword evidence="7" id="KW-0472">Membrane</keyword>
<dbReference type="GO" id="GO:0055070">
    <property type="term" value="P:copper ion homeostasis"/>
    <property type="evidence" value="ECO:0007669"/>
    <property type="project" value="TreeGrafter"/>
</dbReference>
<feature type="transmembrane region" description="Helical" evidence="7">
    <location>
        <begin position="173"/>
        <end position="195"/>
    </location>
</feature>
<dbReference type="InterPro" id="IPR017969">
    <property type="entry name" value="Heavy-metal-associated_CS"/>
</dbReference>
<keyword evidence="7" id="KW-0812">Transmembrane</keyword>
<feature type="domain" description="HMA" evidence="8">
    <location>
        <begin position="74"/>
        <end position="140"/>
    </location>
</feature>
<keyword evidence="3" id="KW-0406">Ion transport</keyword>
<keyword evidence="2" id="KW-0479">Metal-binding</keyword>
<dbReference type="Pfam" id="PF00403">
    <property type="entry name" value="HMA"/>
    <property type="match status" value="2"/>
</dbReference>
<dbReference type="GO" id="GO:0016020">
    <property type="term" value="C:membrane"/>
    <property type="evidence" value="ECO:0007669"/>
    <property type="project" value="TreeGrafter"/>
</dbReference>
<evidence type="ECO:0000256" key="6">
    <source>
        <dbReference type="ARBA" id="ARBA00023008"/>
    </source>
</evidence>
<dbReference type="PANTHER" id="PTHR43520">
    <property type="entry name" value="ATP7, ISOFORM B"/>
    <property type="match status" value="1"/>
</dbReference>
<comment type="subcellular location">
    <subcellularLocation>
        <location evidence="1">Endomembrane system</location>
        <topology evidence="1">Multi-pass membrane protein</topology>
    </subcellularLocation>
</comment>
<feature type="transmembrane region" description="Helical" evidence="7">
    <location>
        <begin position="201"/>
        <end position="218"/>
    </location>
</feature>
<evidence type="ECO:0000313" key="10">
    <source>
        <dbReference type="Proteomes" id="UP000198945"/>
    </source>
</evidence>
<dbReference type="InterPro" id="IPR036163">
    <property type="entry name" value="HMA_dom_sf"/>
</dbReference>
<evidence type="ECO:0000256" key="7">
    <source>
        <dbReference type="SAM" id="Phobius"/>
    </source>
</evidence>
<dbReference type="SUPFAM" id="SSF81653">
    <property type="entry name" value="Calcium ATPase, transduction domain A"/>
    <property type="match status" value="1"/>
</dbReference>
<dbReference type="EMBL" id="FNEH01000009">
    <property type="protein sequence ID" value="SDI60426.1"/>
    <property type="molecule type" value="Genomic_DNA"/>
</dbReference>
<dbReference type="InterPro" id="IPR008250">
    <property type="entry name" value="ATPase_P-typ_transduc_dom_A_sf"/>
</dbReference>
<gene>
    <name evidence="9" type="ORF">SAMN04515654_10990</name>
</gene>
<keyword evidence="5" id="KW-1278">Translocase</keyword>